<evidence type="ECO:0000259" key="8">
    <source>
        <dbReference type="SMART" id="SM00657"/>
    </source>
</evidence>
<dbReference type="InterPro" id="IPR038846">
    <property type="entry name" value="RPC9"/>
</dbReference>
<evidence type="ECO:0000313" key="9">
    <source>
        <dbReference type="EMBL" id="KZF25281.1"/>
    </source>
</evidence>
<dbReference type="STRING" id="1328760.A0A165IRI8"/>
<dbReference type="InterPro" id="IPR005574">
    <property type="entry name" value="Rpb4/RPC9"/>
</dbReference>
<evidence type="ECO:0000256" key="2">
    <source>
        <dbReference type="ARBA" id="ARBA00006898"/>
    </source>
</evidence>
<dbReference type="Pfam" id="PF03874">
    <property type="entry name" value="RNA_pol_Rpb4"/>
    <property type="match status" value="1"/>
</dbReference>
<keyword evidence="5" id="KW-0804">Transcription</keyword>
<dbReference type="GO" id="GO:0006384">
    <property type="term" value="P:transcription initiation at RNA polymerase III promoter"/>
    <property type="evidence" value="ECO:0007669"/>
    <property type="project" value="InterPro"/>
</dbReference>
<evidence type="ECO:0000256" key="3">
    <source>
        <dbReference type="ARBA" id="ARBA00016672"/>
    </source>
</evidence>
<dbReference type="OrthoDB" id="1746530at2759"/>
<feature type="compositionally biased region" description="Acidic residues" evidence="7">
    <location>
        <begin position="131"/>
        <end position="157"/>
    </location>
</feature>
<keyword evidence="6" id="KW-0539">Nucleus</keyword>
<dbReference type="GO" id="GO:0005666">
    <property type="term" value="C:RNA polymerase III complex"/>
    <property type="evidence" value="ECO:0007669"/>
    <property type="project" value="InterPro"/>
</dbReference>
<sequence length="157" mass="17668">MKILETQSAPLTNYEVLTHLQSMRKRYDAEHSVKSGNLETVMKELTDYLTTTPSPLAGEHEYTDETIPKLMSALEPYDLTKAEMLMIFNIRPESQGVLDTIVEELDMRLDEKQQEEIVEHVARILGRAPEPEGEGEDAEGEEEEMEAVEGEEGGAAE</sequence>
<feature type="domain" description="RNA polymerase Rpb4/RPC9 core" evidence="8">
    <location>
        <begin position="1"/>
        <end position="128"/>
    </location>
</feature>
<evidence type="ECO:0000256" key="5">
    <source>
        <dbReference type="ARBA" id="ARBA00023163"/>
    </source>
</evidence>
<dbReference type="RefSeq" id="XP_018190836.1">
    <property type="nucleotide sequence ID" value="XM_018330823.1"/>
</dbReference>
<dbReference type="EMBL" id="KV407455">
    <property type="protein sequence ID" value="KZF25281.1"/>
    <property type="molecule type" value="Genomic_DNA"/>
</dbReference>
<dbReference type="Gene3D" id="1.20.1250.40">
    <property type="match status" value="1"/>
</dbReference>
<dbReference type="InterPro" id="IPR006590">
    <property type="entry name" value="RNA_pol_Rpb4/RPC9_core"/>
</dbReference>
<evidence type="ECO:0000256" key="1">
    <source>
        <dbReference type="ARBA" id="ARBA00004123"/>
    </source>
</evidence>
<dbReference type="InterPro" id="IPR038324">
    <property type="entry name" value="Rpb4/RPC9_sf"/>
</dbReference>
<dbReference type="InterPro" id="IPR010997">
    <property type="entry name" value="HRDC-like_sf"/>
</dbReference>
<comment type="subcellular location">
    <subcellularLocation>
        <location evidence="1">Nucleus</location>
    </subcellularLocation>
</comment>
<dbReference type="GO" id="GO:0000166">
    <property type="term" value="F:nucleotide binding"/>
    <property type="evidence" value="ECO:0007669"/>
    <property type="project" value="InterPro"/>
</dbReference>
<evidence type="ECO:0000256" key="7">
    <source>
        <dbReference type="SAM" id="MobiDB-lite"/>
    </source>
</evidence>
<organism evidence="9 10">
    <name type="scientific">Xylona heveae (strain CBS 132557 / TC161)</name>
    <dbReference type="NCBI Taxonomy" id="1328760"/>
    <lineage>
        <taxon>Eukaryota</taxon>
        <taxon>Fungi</taxon>
        <taxon>Dikarya</taxon>
        <taxon>Ascomycota</taxon>
        <taxon>Pezizomycotina</taxon>
        <taxon>Xylonomycetes</taxon>
        <taxon>Xylonales</taxon>
        <taxon>Xylonaceae</taxon>
        <taxon>Xylona</taxon>
    </lineage>
</organism>
<dbReference type="PANTHER" id="PTHR15561">
    <property type="entry name" value="CALCITONIN GENE-RELATED PEPTIDE-RECEPTOR COMPONENT PROTEIN"/>
    <property type="match status" value="1"/>
</dbReference>
<dbReference type="InParanoid" id="A0A165IRI8"/>
<dbReference type="SMART" id="SM00657">
    <property type="entry name" value="RPOL4c"/>
    <property type="match status" value="1"/>
</dbReference>
<evidence type="ECO:0000256" key="6">
    <source>
        <dbReference type="ARBA" id="ARBA00023242"/>
    </source>
</evidence>
<dbReference type="OMA" id="VMIINLR"/>
<dbReference type="SUPFAM" id="SSF47819">
    <property type="entry name" value="HRDC-like"/>
    <property type="match status" value="1"/>
</dbReference>
<protein>
    <recommendedName>
        <fullName evidence="3">DNA-directed RNA polymerase III subunit RPC9</fullName>
    </recommendedName>
</protein>
<dbReference type="Proteomes" id="UP000076632">
    <property type="component" value="Unassembled WGS sequence"/>
</dbReference>
<keyword evidence="10" id="KW-1185">Reference proteome</keyword>
<keyword evidence="4" id="KW-0240">DNA-directed RNA polymerase</keyword>
<reference evidence="9 10" key="1">
    <citation type="journal article" date="2016" name="Fungal Biol.">
        <title>The genome of Xylona heveae provides a window into fungal endophytism.</title>
        <authorList>
            <person name="Gazis R."/>
            <person name="Kuo A."/>
            <person name="Riley R."/>
            <person name="LaButti K."/>
            <person name="Lipzen A."/>
            <person name="Lin J."/>
            <person name="Amirebrahimi M."/>
            <person name="Hesse C.N."/>
            <person name="Spatafora J.W."/>
            <person name="Henrissat B."/>
            <person name="Hainaut M."/>
            <person name="Grigoriev I.V."/>
            <person name="Hibbett D.S."/>
        </authorList>
    </citation>
    <scope>NUCLEOTIDE SEQUENCE [LARGE SCALE GENOMIC DNA]</scope>
    <source>
        <strain evidence="9 10">TC161</strain>
    </source>
</reference>
<gene>
    <name evidence="9" type="ORF">L228DRAFT_236396</name>
</gene>
<evidence type="ECO:0000256" key="4">
    <source>
        <dbReference type="ARBA" id="ARBA00022478"/>
    </source>
</evidence>
<proteinExistence type="inferred from homology"/>
<dbReference type="GeneID" id="28895960"/>
<dbReference type="FunCoup" id="A0A165IRI8">
    <property type="interactions" value="186"/>
</dbReference>
<evidence type="ECO:0000313" key="10">
    <source>
        <dbReference type="Proteomes" id="UP000076632"/>
    </source>
</evidence>
<dbReference type="AlphaFoldDB" id="A0A165IRI8"/>
<accession>A0A165IRI8</accession>
<name>A0A165IRI8_XYLHT</name>
<dbReference type="PANTHER" id="PTHR15561:SF0">
    <property type="entry name" value="DNA-DIRECTED RNA POLYMERASE III SUBUNIT RPC9"/>
    <property type="match status" value="1"/>
</dbReference>
<feature type="region of interest" description="Disordered" evidence="7">
    <location>
        <begin position="125"/>
        <end position="157"/>
    </location>
</feature>
<comment type="similarity">
    <text evidence="2">Belongs to the eukaryotic RPC9 RNA polymerase subunit family.</text>
</comment>